<sequence>MYVGPRLWCGPLQSGISYRDGECVGVTDGSYVFDSAFTQIQQKIEAENDRVVQTGSASVKVALFTQLTPSESTAMSPEQVLRSLEGAYAAQKRANSSRDIGDPTPLIQLYLANAGGRQEHWEPIVDTLVAMSDDSAPLLAVVGLGVSIQATADTADRLSQHRIPMVSAVTSADELNDETFPGLIRVGPSNTDYVKALRGYVEDHDELATAVLVYDENDPDLYVASLTKAFGAQMGEYTHGNPPQPFYGTALDEESSPSLFHVVTQNICQTGADMALYAGRGVDLDALIDALHVRPCLDEPLSVLVAESGLGMHTDQEVLDKLKKSNITVVHASASDPEWHRGGPGVPDGFSGLHEAYEEYVGDPASGLVNGYAVAHHDAVLTAVKAIRLHNRKEGVTAASAEEVRKSLFRLNSQHSVGGAGGTLSFSKTRGGDPGGKVVPVIEIPRADGDEPRLYTTPKE</sequence>
<dbReference type="Gene3D" id="3.40.50.2300">
    <property type="match status" value="2"/>
</dbReference>
<evidence type="ECO:0000256" key="1">
    <source>
        <dbReference type="SAM" id="MobiDB-lite"/>
    </source>
</evidence>
<gene>
    <name evidence="2" type="ORF">EFW17_07510</name>
</gene>
<feature type="region of interest" description="Disordered" evidence="1">
    <location>
        <begin position="420"/>
        <end position="439"/>
    </location>
</feature>
<dbReference type="AlphaFoldDB" id="A0A3N0EDQ2"/>
<dbReference type="Proteomes" id="UP000269198">
    <property type="component" value="Unassembled WGS sequence"/>
</dbReference>
<comment type="caution">
    <text evidence="2">The sequence shown here is derived from an EMBL/GenBank/DDBJ whole genome shotgun (WGS) entry which is preliminary data.</text>
</comment>
<dbReference type="SUPFAM" id="SSF53822">
    <property type="entry name" value="Periplasmic binding protein-like I"/>
    <property type="match status" value="1"/>
</dbReference>
<protein>
    <submittedName>
        <fullName evidence="2">Uncharacterized protein</fullName>
    </submittedName>
</protein>
<reference evidence="2 3" key="1">
    <citation type="submission" date="2018-11" db="EMBL/GenBank/DDBJ databases">
        <title>The genome draft of YIM 96095.</title>
        <authorList>
            <person name="Tang S.-K."/>
            <person name="Chunyu W.-X."/>
            <person name="Feng Y.-Z."/>
        </authorList>
    </citation>
    <scope>NUCLEOTIDE SEQUENCE [LARGE SCALE GENOMIC DNA]</scope>
    <source>
        <strain evidence="2 3">YIM 96095</strain>
    </source>
</reference>
<name>A0A3N0EDQ2_9ACTN</name>
<keyword evidence="3" id="KW-1185">Reference proteome</keyword>
<dbReference type="InterPro" id="IPR028082">
    <property type="entry name" value="Peripla_BP_I"/>
</dbReference>
<proteinExistence type="predicted"/>
<accession>A0A3N0EDQ2</accession>
<dbReference type="CDD" id="cd06268">
    <property type="entry name" value="PBP1_ABC_transporter_LIVBP-like"/>
    <property type="match status" value="1"/>
</dbReference>
<evidence type="ECO:0000313" key="2">
    <source>
        <dbReference type="EMBL" id="RNL85799.1"/>
    </source>
</evidence>
<dbReference type="EMBL" id="RJMB01000005">
    <property type="protein sequence ID" value="RNL85799.1"/>
    <property type="molecule type" value="Genomic_DNA"/>
</dbReference>
<evidence type="ECO:0000313" key="3">
    <source>
        <dbReference type="Proteomes" id="UP000269198"/>
    </source>
</evidence>
<organism evidence="2 3">
    <name type="scientific">Halostreptopolyspora alba</name>
    <dbReference type="NCBI Taxonomy" id="2487137"/>
    <lineage>
        <taxon>Bacteria</taxon>
        <taxon>Bacillati</taxon>
        <taxon>Actinomycetota</taxon>
        <taxon>Actinomycetes</taxon>
        <taxon>Streptosporangiales</taxon>
        <taxon>Nocardiopsidaceae</taxon>
        <taxon>Halostreptopolyspora</taxon>
    </lineage>
</organism>